<dbReference type="AlphaFoldDB" id="A0A975U3F2"/>
<evidence type="ECO:0000313" key="2">
    <source>
        <dbReference type="EMBL" id="QXM25640.1"/>
    </source>
</evidence>
<organism evidence="2 3">
    <name type="scientific">Elioraea tepida</name>
    <dbReference type="NCBI Taxonomy" id="2843330"/>
    <lineage>
        <taxon>Bacteria</taxon>
        <taxon>Pseudomonadati</taxon>
        <taxon>Pseudomonadota</taxon>
        <taxon>Alphaproteobacteria</taxon>
        <taxon>Acetobacterales</taxon>
        <taxon>Elioraeaceae</taxon>
        <taxon>Elioraea</taxon>
    </lineage>
</organism>
<dbReference type="GO" id="GO:0016787">
    <property type="term" value="F:hydrolase activity"/>
    <property type="evidence" value="ECO:0007669"/>
    <property type="project" value="UniProtKB-KW"/>
</dbReference>
<sequence>MALIGFSYGAMASMYGLSETAARAFGQGGERFAAHVAFYGPCIARFEEPRTTGAPLLMLYGTEDELIDPARCAAAAEAFRSGGSTVEVIAYEGAANQWDGAWGPVRIGRLLNGCDLELARDGSVRDRSSGLVMAGRISRAIILGLCVENRPYLIRGDPEVRARSNADLGRFLAEVFSRR</sequence>
<accession>A0A975U3F2</accession>
<proteinExistence type="predicted"/>
<evidence type="ECO:0000259" key="1">
    <source>
        <dbReference type="Pfam" id="PF01738"/>
    </source>
</evidence>
<keyword evidence="3" id="KW-1185">Reference proteome</keyword>
<gene>
    <name evidence="2" type="ORF">KO353_05375</name>
</gene>
<name>A0A975U3F2_9PROT</name>
<keyword evidence="2" id="KW-0378">Hydrolase</keyword>
<dbReference type="InterPro" id="IPR002925">
    <property type="entry name" value="Dienelactn_hydro"/>
</dbReference>
<evidence type="ECO:0000313" key="3">
    <source>
        <dbReference type="Proteomes" id="UP000694001"/>
    </source>
</evidence>
<dbReference type="EMBL" id="CP076448">
    <property type="protein sequence ID" value="QXM25640.1"/>
    <property type="molecule type" value="Genomic_DNA"/>
</dbReference>
<dbReference type="KEGG" id="elio:KO353_05375"/>
<feature type="domain" description="Dienelactone hydrolase" evidence="1">
    <location>
        <begin position="27"/>
        <end position="95"/>
    </location>
</feature>
<dbReference type="Proteomes" id="UP000694001">
    <property type="component" value="Chromosome"/>
</dbReference>
<dbReference type="Pfam" id="PF01738">
    <property type="entry name" value="DLH"/>
    <property type="match status" value="1"/>
</dbReference>
<reference evidence="2" key="1">
    <citation type="submission" date="2021-06" db="EMBL/GenBank/DDBJ databases">
        <title>Elioraea tepida, sp. nov., a moderately thermophilic aerobic anoxygenic phototrophic bacterium isolated from an alkaline siliceous hot spring mat community in Yellowstone National Park, WY, USA.</title>
        <authorList>
            <person name="Saini M.K."/>
            <person name="Yoshida S."/>
            <person name="Sebastian A."/>
            <person name="Hirose S."/>
            <person name="Hara E."/>
            <person name="Tamaki H."/>
            <person name="Soulier N.T."/>
            <person name="Albert I."/>
            <person name="Hanada S."/>
            <person name="Bryant D.A."/>
            <person name="Tank M."/>
        </authorList>
    </citation>
    <scope>NUCLEOTIDE SEQUENCE</scope>
    <source>
        <strain evidence="2">MS-P2</strain>
    </source>
</reference>
<protein>
    <submittedName>
        <fullName evidence="2">Dienelactone hydrolase family protein</fullName>
    </submittedName>
</protein>